<comment type="caution">
    <text evidence="3">The sequence shown here is derived from an EMBL/GenBank/DDBJ whole genome shotgun (WGS) entry which is preliminary data.</text>
</comment>
<evidence type="ECO:0000313" key="3">
    <source>
        <dbReference type="EMBL" id="KQC86677.1"/>
    </source>
</evidence>
<dbReference type="InterPro" id="IPR052734">
    <property type="entry name" value="Nod_factor_acetyltransferase"/>
</dbReference>
<dbReference type="AlphaFoldDB" id="A0AAW3JV63"/>
<feature type="domain" description="Acyltransferase 3" evidence="2">
    <location>
        <begin position="6"/>
        <end position="298"/>
    </location>
</feature>
<dbReference type="GO" id="GO:0016747">
    <property type="term" value="F:acyltransferase activity, transferring groups other than amino-acyl groups"/>
    <property type="evidence" value="ECO:0007669"/>
    <property type="project" value="InterPro"/>
</dbReference>
<feature type="transmembrane region" description="Helical" evidence="1">
    <location>
        <begin position="115"/>
        <end position="139"/>
    </location>
</feature>
<keyword evidence="1" id="KW-0472">Membrane</keyword>
<reference evidence="3 4" key="1">
    <citation type="submission" date="2015-10" db="EMBL/GenBank/DDBJ databases">
        <title>Butyribacter intestini gen. nov., sp. nov., a butyric acid-producing bacterium of the family Lachnospiraceae isolated from the human faeces.</title>
        <authorList>
            <person name="Zou Y."/>
            <person name="Xue W."/>
            <person name="Luo G."/>
            <person name="Lv M."/>
        </authorList>
    </citation>
    <scope>NUCLEOTIDE SEQUENCE [LARGE SCALE GENOMIC DNA]</scope>
    <source>
        <strain evidence="3 4">TF01-11</strain>
    </source>
</reference>
<feature type="transmembrane region" description="Helical" evidence="1">
    <location>
        <begin position="218"/>
        <end position="240"/>
    </location>
</feature>
<dbReference type="InterPro" id="IPR002656">
    <property type="entry name" value="Acyl_transf_3_dom"/>
</dbReference>
<dbReference type="PANTHER" id="PTHR37312">
    <property type="entry name" value="MEMBRANE-BOUND ACYLTRANSFERASE YKRP-RELATED"/>
    <property type="match status" value="1"/>
</dbReference>
<feature type="transmembrane region" description="Helical" evidence="1">
    <location>
        <begin position="33"/>
        <end position="53"/>
    </location>
</feature>
<dbReference type="Proteomes" id="UP000050833">
    <property type="component" value="Unassembled WGS sequence"/>
</dbReference>
<protein>
    <recommendedName>
        <fullName evidence="2">Acyltransferase 3 domain-containing protein</fullName>
    </recommendedName>
</protein>
<feature type="transmembrane region" description="Helical" evidence="1">
    <location>
        <begin position="74"/>
        <end position="95"/>
    </location>
</feature>
<feature type="transmembrane region" description="Helical" evidence="1">
    <location>
        <begin position="252"/>
        <end position="272"/>
    </location>
</feature>
<sequence>MKERIGYVDAAKGLGMLLIMLGHITKYDNPVDLWMSSFKVVIFYIMSGFLMSYTGSVKKRSFGVFMKKTLTSLAIPYVTFSILGIMFKVGCIYVKEKPIKKITKVFWEYLWDSVFLAGINSMWFLPTIFFGEIIFFFLIRSHIAIKLLYSVAGLYAITATNNIIDSFVLRADGKLTQTSIDNISTLLGAIGKGFMAAWFIGVGYVIYKYYRKIKSDGLKLVAGITFSVVNIILSQMNSHIDIHMLEEGDKPALFYICGIVGSLGVIMILDFLSKRISLSGLDFWGKNSLAVMCTHTVFGLRSVAYFGWEKVTFLPDVGNHKYVGQCIIILAILMMIEYSLILIINSKFWFLLGKKKSQIVS</sequence>
<feature type="transmembrane region" description="Helical" evidence="1">
    <location>
        <begin position="284"/>
        <end position="307"/>
    </location>
</feature>
<feature type="transmembrane region" description="Helical" evidence="1">
    <location>
        <begin position="146"/>
        <end position="164"/>
    </location>
</feature>
<name>A0AAW3JV63_9FIRM</name>
<dbReference type="RefSeq" id="WP_055942488.1">
    <property type="nucleotide sequence ID" value="NZ_JAQDCV010000001.1"/>
</dbReference>
<evidence type="ECO:0000259" key="2">
    <source>
        <dbReference type="Pfam" id="PF01757"/>
    </source>
</evidence>
<dbReference type="Pfam" id="PF01757">
    <property type="entry name" value="Acyl_transf_3"/>
    <property type="match status" value="1"/>
</dbReference>
<proteinExistence type="predicted"/>
<keyword evidence="4" id="KW-1185">Reference proteome</keyword>
<feature type="transmembrane region" description="Helical" evidence="1">
    <location>
        <begin position="327"/>
        <end position="352"/>
    </location>
</feature>
<gene>
    <name evidence="3" type="ORF">APZ18_05800</name>
</gene>
<feature type="transmembrane region" description="Helical" evidence="1">
    <location>
        <begin position="184"/>
        <end position="206"/>
    </location>
</feature>
<accession>A0AAW3JV63</accession>
<evidence type="ECO:0000313" key="4">
    <source>
        <dbReference type="Proteomes" id="UP000050833"/>
    </source>
</evidence>
<evidence type="ECO:0000256" key="1">
    <source>
        <dbReference type="SAM" id="Phobius"/>
    </source>
</evidence>
<organism evidence="3 4">
    <name type="scientific">Butyribacter intestini</name>
    <dbReference type="NCBI Taxonomy" id="1703332"/>
    <lineage>
        <taxon>Bacteria</taxon>
        <taxon>Bacillati</taxon>
        <taxon>Bacillota</taxon>
        <taxon>Clostridia</taxon>
        <taxon>Lachnospirales</taxon>
        <taxon>Lachnospiraceae</taxon>
        <taxon>Butyribacter</taxon>
    </lineage>
</organism>
<dbReference type="PANTHER" id="PTHR37312:SF1">
    <property type="entry name" value="MEMBRANE-BOUND ACYLTRANSFERASE YKRP-RELATED"/>
    <property type="match status" value="1"/>
</dbReference>
<keyword evidence="1" id="KW-0812">Transmembrane</keyword>
<keyword evidence="1" id="KW-1133">Transmembrane helix</keyword>
<dbReference type="EMBL" id="LLKB01000001">
    <property type="protein sequence ID" value="KQC86677.1"/>
    <property type="molecule type" value="Genomic_DNA"/>
</dbReference>
<feature type="transmembrane region" description="Helical" evidence="1">
    <location>
        <begin position="7"/>
        <end position="27"/>
    </location>
</feature>